<dbReference type="PANTHER" id="PTHR43776:SF8">
    <property type="entry name" value="ABC TRANSPORTER, ATP-BINDING PROTEIN"/>
    <property type="match status" value="1"/>
</dbReference>
<dbReference type="InterPro" id="IPR013563">
    <property type="entry name" value="Oligopep_ABC_C"/>
</dbReference>
<dbReference type="InterPro" id="IPR003439">
    <property type="entry name" value="ABC_transporter-like_ATP-bd"/>
</dbReference>
<evidence type="ECO:0000256" key="2">
    <source>
        <dbReference type="ARBA" id="ARBA00022448"/>
    </source>
</evidence>
<dbReference type="GO" id="GO:0015833">
    <property type="term" value="P:peptide transport"/>
    <property type="evidence" value="ECO:0007669"/>
    <property type="project" value="InterPro"/>
</dbReference>
<dbReference type="OrthoDB" id="9806285at2"/>
<dbReference type="InterPro" id="IPR003593">
    <property type="entry name" value="AAA+_ATPase"/>
</dbReference>
<dbReference type="EMBL" id="NOKA02000004">
    <property type="protein sequence ID" value="RDY32396.1"/>
    <property type="molecule type" value="Genomic_DNA"/>
</dbReference>
<keyword evidence="4 7" id="KW-0067">ATP-binding</keyword>
<dbReference type="RefSeq" id="WP_094376580.1">
    <property type="nucleotide sequence ID" value="NZ_NOKA02000004.1"/>
</dbReference>
<dbReference type="PROSITE" id="PS50893">
    <property type="entry name" value="ABC_TRANSPORTER_2"/>
    <property type="match status" value="1"/>
</dbReference>
<feature type="domain" description="ABC transporter" evidence="5">
    <location>
        <begin position="8"/>
        <end position="252"/>
    </location>
</feature>
<evidence type="ECO:0000259" key="5">
    <source>
        <dbReference type="PROSITE" id="PS50893"/>
    </source>
</evidence>
<keyword evidence="3" id="KW-0547">Nucleotide-binding</keyword>
<reference evidence="7 8" key="1">
    <citation type="journal article" date="2017" name="Genome Announc.">
        <title>Draft Genome Sequence of a Sporulating and Motile Strain of Lachnotalea glycerini Isolated from Water in Quebec City, Canada.</title>
        <authorList>
            <person name="Maheux A.F."/>
            <person name="Boudreau D.K."/>
            <person name="Berube E."/>
            <person name="Boissinot M."/>
            <person name="Raymond F."/>
            <person name="Brodeur S."/>
            <person name="Corbeil J."/>
            <person name="Isabel S."/>
            <person name="Omar R.F."/>
            <person name="Bergeron M.G."/>
        </authorList>
    </citation>
    <scope>NUCLEOTIDE SEQUENCE [LARGE SCALE GENOMIC DNA]</scope>
    <source>
        <strain evidence="7 8">CCRI-19302</strain>
    </source>
</reference>
<evidence type="ECO:0000313" key="8">
    <source>
        <dbReference type="Proteomes" id="UP000216411"/>
    </source>
</evidence>
<dbReference type="Pfam" id="PF08352">
    <property type="entry name" value="oligo_HPY"/>
    <property type="match status" value="1"/>
</dbReference>
<dbReference type="Proteomes" id="UP000247523">
    <property type="component" value="Unassembled WGS sequence"/>
</dbReference>
<evidence type="ECO:0000313" key="9">
    <source>
        <dbReference type="Proteomes" id="UP000247523"/>
    </source>
</evidence>
<evidence type="ECO:0000313" key="6">
    <source>
        <dbReference type="EMBL" id="PXV89415.1"/>
    </source>
</evidence>
<dbReference type="AlphaFoldDB" id="A0A255ILX5"/>
<dbReference type="FunFam" id="3.40.50.300:FF:000016">
    <property type="entry name" value="Oligopeptide ABC transporter ATP-binding component"/>
    <property type="match status" value="1"/>
</dbReference>
<dbReference type="PROSITE" id="PS00211">
    <property type="entry name" value="ABC_TRANSPORTER_1"/>
    <property type="match status" value="1"/>
</dbReference>
<dbReference type="SUPFAM" id="SSF52540">
    <property type="entry name" value="P-loop containing nucleoside triphosphate hydrolases"/>
    <property type="match status" value="1"/>
</dbReference>
<dbReference type="Gene3D" id="3.40.50.300">
    <property type="entry name" value="P-loop containing nucleotide triphosphate hydrolases"/>
    <property type="match status" value="1"/>
</dbReference>
<dbReference type="InterPro" id="IPR017871">
    <property type="entry name" value="ABC_transporter-like_CS"/>
</dbReference>
<evidence type="ECO:0000256" key="3">
    <source>
        <dbReference type="ARBA" id="ARBA00022741"/>
    </source>
</evidence>
<dbReference type="NCBIfam" id="TIGR01727">
    <property type="entry name" value="oligo_HPY"/>
    <property type="match status" value="1"/>
</dbReference>
<dbReference type="GO" id="GO:0055085">
    <property type="term" value="P:transmembrane transport"/>
    <property type="evidence" value="ECO:0007669"/>
    <property type="project" value="UniProtKB-ARBA"/>
</dbReference>
<comment type="caution">
    <text evidence="7">The sequence shown here is derived from an EMBL/GenBank/DDBJ whole genome shotgun (WGS) entry which is preliminary data.</text>
</comment>
<evidence type="ECO:0000256" key="4">
    <source>
        <dbReference type="ARBA" id="ARBA00022840"/>
    </source>
</evidence>
<dbReference type="CDD" id="cd03257">
    <property type="entry name" value="ABC_NikE_OppD_transporters"/>
    <property type="match status" value="1"/>
</dbReference>
<keyword evidence="2" id="KW-0813">Transport</keyword>
<dbReference type="Pfam" id="PF00005">
    <property type="entry name" value="ABC_tran"/>
    <property type="match status" value="1"/>
</dbReference>
<dbReference type="PANTHER" id="PTHR43776">
    <property type="entry name" value="TRANSPORT ATP-BINDING PROTEIN"/>
    <property type="match status" value="1"/>
</dbReference>
<dbReference type="InterPro" id="IPR027417">
    <property type="entry name" value="P-loop_NTPase"/>
</dbReference>
<dbReference type="GO" id="GO:0005524">
    <property type="term" value="F:ATP binding"/>
    <property type="evidence" value="ECO:0007669"/>
    <property type="project" value="UniProtKB-KW"/>
</dbReference>
<keyword evidence="8" id="KW-1185">Reference proteome</keyword>
<reference evidence="7" key="3">
    <citation type="submission" date="2018-07" db="EMBL/GenBank/DDBJ databases">
        <authorList>
            <person name="Quirk P.G."/>
            <person name="Krulwich T.A."/>
        </authorList>
    </citation>
    <scope>NUCLEOTIDE SEQUENCE</scope>
    <source>
        <strain evidence="7">CCRI-19302</strain>
    </source>
</reference>
<reference evidence="6 9" key="2">
    <citation type="submission" date="2018-05" db="EMBL/GenBank/DDBJ databases">
        <title>Genomic Encyclopedia of Type Strains, Phase IV (KMG-IV): sequencing the most valuable type-strain genomes for metagenomic binning, comparative biology and taxonomic classification.</title>
        <authorList>
            <person name="Goeker M."/>
        </authorList>
    </citation>
    <scope>NUCLEOTIDE SEQUENCE [LARGE SCALE GENOMIC DNA]</scope>
    <source>
        <strain evidence="6 9">DSM 28816</strain>
    </source>
</reference>
<evidence type="ECO:0000256" key="1">
    <source>
        <dbReference type="ARBA" id="ARBA00005417"/>
    </source>
</evidence>
<gene>
    <name evidence="6" type="ORF">C8E03_10664</name>
    <name evidence="7" type="ORF">CG710_005295</name>
</gene>
<comment type="similarity">
    <text evidence="1">Belongs to the ABC transporter superfamily.</text>
</comment>
<organism evidence="7 8">
    <name type="scientific">Lachnotalea glycerini</name>
    <dbReference type="NCBI Taxonomy" id="1763509"/>
    <lineage>
        <taxon>Bacteria</taxon>
        <taxon>Bacillati</taxon>
        <taxon>Bacillota</taxon>
        <taxon>Clostridia</taxon>
        <taxon>Lachnospirales</taxon>
        <taxon>Lachnospiraceae</taxon>
        <taxon>Lachnotalea</taxon>
    </lineage>
</organism>
<dbReference type="InterPro" id="IPR050319">
    <property type="entry name" value="ABC_transp_ATP-bind"/>
</dbReference>
<proteinExistence type="inferred from homology"/>
<evidence type="ECO:0000313" key="7">
    <source>
        <dbReference type="EMBL" id="RDY32396.1"/>
    </source>
</evidence>
<name>A0A255ILX5_9FIRM</name>
<dbReference type="Proteomes" id="UP000216411">
    <property type="component" value="Unassembled WGS sequence"/>
</dbReference>
<dbReference type="EMBL" id="QICS01000006">
    <property type="protein sequence ID" value="PXV89415.1"/>
    <property type="molecule type" value="Genomic_DNA"/>
</dbReference>
<sequence length="323" mass="36542">MCENNAILEAQNLTKKFKISKNSTLTACDDISLKFYQGKTLGIVGESGCGKSTFIKMLSLITKPTSGEIMFRGCDITKLKGEEKRNNHSHIQMIFQNPLEALPPRMKIRDIICEPLLNFKKIKNHEKDEIARKYLEMVELPEEFALRYPHHMSGGQRQRIGIARALVLEPELIICDEATSALDVSVQKNIIELLIRLQKQKQISIGFICHDIVLVSQISHQVAVMYLGNIVEILPGKDLHKYAIHPYTKGLLHSVFYLGMDKSTKIDKLTGEVPSPVNLPNGCPFQSRCSDAKQLCREIKPKLREYQEGHMVACHLLPIDKPV</sequence>
<protein>
    <submittedName>
        <fullName evidence="6 7">ABC transporter ATP-binding protein</fullName>
    </submittedName>
</protein>
<dbReference type="GO" id="GO:0016887">
    <property type="term" value="F:ATP hydrolysis activity"/>
    <property type="evidence" value="ECO:0007669"/>
    <property type="project" value="InterPro"/>
</dbReference>
<accession>A0A255ILX5</accession>
<dbReference type="SMART" id="SM00382">
    <property type="entry name" value="AAA"/>
    <property type="match status" value="1"/>
</dbReference>